<organism evidence="2 3">
    <name type="scientific">Methylorubrum podarium</name>
    <dbReference type="NCBI Taxonomy" id="200476"/>
    <lineage>
        <taxon>Bacteria</taxon>
        <taxon>Pseudomonadati</taxon>
        <taxon>Pseudomonadota</taxon>
        <taxon>Alphaproteobacteria</taxon>
        <taxon>Hyphomicrobiales</taxon>
        <taxon>Methylobacteriaceae</taxon>
        <taxon>Methylorubrum</taxon>
    </lineage>
</organism>
<proteinExistence type="predicted"/>
<accession>A0ABV1QLV9</accession>
<gene>
    <name evidence="2" type="ORF">ABS772_10585</name>
</gene>
<keyword evidence="3" id="KW-1185">Reference proteome</keyword>
<dbReference type="Proteomes" id="UP001480955">
    <property type="component" value="Unassembled WGS sequence"/>
</dbReference>
<feature type="region of interest" description="Disordered" evidence="1">
    <location>
        <begin position="1"/>
        <end position="24"/>
    </location>
</feature>
<protein>
    <submittedName>
        <fullName evidence="2">Uncharacterized protein</fullName>
    </submittedName>
</protein>
<evidence type="ECO:0000256" key="1">
    <source>
        <dbReference type="SAM" id="MobiDB-lite"/>
    </source>
</evidence>
<evidence type="ECO:0000313" key="3">
    <source>
        <dbReference type="Proteomes" id="UP001480955"/>
    </source>
</evidence>
<dbReference type="EMBL" id="JBELQE010000061">
    <property type="protein sequence ID" value="MER2250357.1"/>
    <property type="molecule type" value="Genomic_DNA"/>
</dbReference>
<dbReference type="RefSeq" id="WP_350394345.1">
    <property type="nucleotide sequence ID" value="NZ_JBELQE010000061.1"/>
</dbReference>
<sequence length="88" mass="9558">MDRAIHVDGFSPRRSMLATTPTSPHRTRLGSLLAGLSALASLWPSSTAPLRYPHRDEAEALLGDGLRIGDDLRVVIERERARAQAAAN</sequence>
<reference evidence="2 3" key="1">
    <citation type="submission" date="2024-06" db="EMBL/GenBank/DDBJ databases">
        <authorList>
            <person name="Campbell A.G."/>
        </authorList>
    </citation>
    <scope>NUCLEOTIDE SEQUENCE [LARGE SCALE GENOMIC DNA]</scope>
    <source>
        <strain evidence="2 3">EM12</strain>
    </source>
</reference>
<evidence type="ECO:0000313" key="2">
    <source>
        <dbReference type="EMBL" id="MER2250357.1"/>
    </source>
</evidence>
<comment type="caution">
    <text evidence="2">The sequence shown here is derived from an EMBL/GenBank/DDBJ whole genome shotgun (WGS) entry which is preliminary data.</text>
</comment>
<name>A0ABV1QLV9_9HYPH</name>